<sequence>MRLLLMKLLRIAEITMVSDLVSEDYVPAPTPELISAANEMLKHNRIIVHNTMGKSCVRVRQVDAKPQGTAVQTEVEGNEEAEFKVVFDVTTSPVCLPADEEAE</sequence>
<evidence type="ECO:0000313" key="1">
    <source>
        <dbReference type="EnsemblProtists" id="PYU1_T013546"/>
    </source>
</evidence>
<dbReference type="AlphaFoldDB" id="K3X8J7"/>
<dbReference type="VEuPathDB" id="FungiDB:PYU1_G013517"/>
<proteinExistence type="predicted"/>
<dbReference type="Proteomes" id="UP000019132">
    <property type="component" value="Unassembled WGS sequence"/>
</dbReference>
<reference evidence="1" key="3">
    <citation type="submission" date="2015-02" db="UniProtKB">
        <authorList>
            <consortium name="EnsemblProtists"/>
        </authorList>
    </citation>
    <scope>IDENTIFICATION</scope>
    <source>
        <strain evidence="1">DAOM BR144</strain>
    </source>
</reference>
<organism evidence="1 2">
    <name type="scientific">Globisporangium ultimum (strain ATCC 200006 / CBS 805.95 / DAOM BR144)</name>
    <name type="common">Pythium ultimum</name>
    <dbReference type="NCBI Taxonomy" id="431595"/>
    <lineage>
        <taxon>Eukaryota</taxon>
        <taxon>Sar</taxon>
        <taxon>Stramenopiles</taxon>
        <taxon>Oomycota</taxon>
        <taxon>Peronosporomycetes</taxon>
        <taxon>Pythiales</taxon>
        <taxon>Pythiaceae</taxon>
        <taxon>Globisporangium</taxon>
    </lineage>
</organism>
<protein>
    <submittedName>
        <fullName evidence="1">Uncharacterized protein</fullName>
    </submittedName>
</protein>
<keyword evidence="2" id="KW-1185">Reference proteome</keyword>
<dbReference type="HOGENOM" id="CLU_2269201_0_0_1"/>
<reference evidence="2" key="2">
    <citation type="submission" date="2010-04" db="EMBL/GenBank/DDBJ databases">
        <authorList>
            <person name="Buell R."/>
            <person name="Hamilton J."/>
            <person name="Hostetler J."/>
        </authorList>
    </citation>
    <scope>NUCLEOTIDE SEQUENCE [LARGE SCALE GENOMIC DNA]</scope>
    <source>
        <strain evidence="2">DAOM:BR144</strain>
    </source>
</reference>
<name>K3X8J7_GLOUD</name>
<evidence type="ECO:0000313" key="2">
    <source>
        <dbReference type="Proteomes" id="UP000019132"/>
    </source>
</evidence>
<dbReference type="InParanoid" id="K3X8J7"/>
<reference evidence="2" key="1">
    <citation type="journal article" date="2010" name="Genome Biol.">
        <title>Genome sequence of the necrotrophic plant pathogen Pythium ultimum reveals original pathogenicity mechanisms and effector repertoire.</title>
        <authorList>
            <person name="Levesque C.A."/>
            <person name="Brouwer H."/>
            <person name="Cano L."/>
            <person name="Hamilton J.P."/>
            <person name="Holt C."/>
            <person name="Huitema E."/>
            <person name="Raffaele S."/>
            <person name="Robideau G.P."/>
            <person name="Thines M."/>
            <person name="Win J."/>
            <person name="Zerillo M.M."/>
            <person name="Beakes G.W."/>
            <person name="Boore J.L."/>
            <person name="Busam D."/>
            <person name="Dumas B."/>
            <person name="Ferriera S."/>
            <person name="Fuerstenberg S.I."/>
            <person name="Gachon C.M."/>
            <person name="Gaulin E."/>
            <person name="Govers F."/>
            <person name="Grenville-Briggs L."/>
            <person name="Horner N."/>
            <person name="Hostetler J."/>
            <person name="Jiang R.H."/>
            <person name="Johnson J."/>
            <person name="Krajaejun T."/>
            <person name="Lin H."/>
            <person name="Meijer H.J."/>
            <person name="Moore B."/>
            <person name="Morris P."/>
            <person name="Phuntmart V."/>
            <person name="Puiu D."/>
            <person name="Shetty J."/>
            <person name="Stajich J.E."/>
            <person name="Tripathy S."/>
            <person name="Wawra S."/>
            <person name="van West P."/>
            <person name="Whitty B.R."/>
            <person name="Coutinho P.M."/>
            <person name="Henrissat B."/>
            <person name="Martin F."/>
            <person name="Thomas P.D."/>
            <person name="Tyler B.M."/>
            <person name="De Vries R.P."/>
            <person name="Kamoun S."/>
            <person name="Yandell M."/>
            <person name="Tisserat N."/>
            <person name="Buell C.R."/>
        </authorList>
    </citation>
    <scope>NUCLEOTIDE SEQUENCE</scope>
    <source>
        <strain evidence="2">DAOM:BR144</strain>
    </source>
</reference>
<accession>K3X8J7</accession>
<dbReference type="EMBL" id="GL376597">
    <property type="status" value="NOT_ANNOTATED_CDS"/>
    <property type="molecule type" value="Genomic_DNA"/>
</dbReference>
<dbReference type="EnsemblProtists" id="PYU1_T013546">
    <property type="protein sequence ID" value="PYU1_T013546"/>
    <property type="gene ID" value="PYU1_G013517"/>
</dbReference>